<sequence length="912" mass="103023">MQSSATIAPSSTPSTPLRSKSASPHPHAHDANFTGSDPLDLTDEDHDFVFERFKGYTLSERRSSTRQWVWKFGFDISKAGNSATWVCGFCVKKRDLRPSHYDPRNLSNVELHLSSFHNVRNASAKRTVPNTLKRPHDMADQMSVVSFFGLDVNDANQQAMANRLVASFNKEEFQRKMVKWMVSANLPFRTAQHPFLREVLEYLSPSVGIQRAHISDKSVRAIAFREYEKNKGLVAKTLQESPGQVHLAFDGWTSTNGLSLYGVSAVYRDRQAQPHKIVLGLPEMDGRHTEKNIAAAVLEVISSYDIEKKIGYFTVDNASNNDTALAEIGDALGFHWPERRVRCLGHVINLVVKALLFGQDYESFERDVNDGLLTVQREHEQWRKRGPIGKLHNFCQEVNRSDLWTRKLISAQEHRIREAAEDSGFKAHKPVKVNRTRCGNLRKGVREPYFLQEGNRLEESDWEAIQALHDILLNFELVIKSLQGDSQSREKQRSLGEEAIDQIHGASWEILDAYEFLLDGLETAKGIVAGLPEGDHLVVNVNNAWKKLDSYYAKVGESPLIYAAAVLNPGKRWDAFDGWYEDHPNWIDAARQQVHRLWREQYKDLPIDAEDVLEPPRKALRLSTNKFTNFKKQRRDVSGQTSASLSPCASPAATEPDEFELWEHDHAAGDKHVEDPRLYWHKRRQKYPRLSRMALDLHTVLPMSAEVERLFSVTGHMVVPLRNRLHADTLSLCQTIRSWYHAVNFLAFDIIADLAFGKPFGMLASGADIAEVKASPTSPTIYAPAVEIMNRRGEVSATLGCLPQLKPYVKFFPDPFFSQGLQAVENLAGIAIARVSERLERGGDSNRKDLLGRLMQGRDEKGEPLGRDELTAEALTQLIAGSDTTSNSSCALLYHVVRTPGEMQKLYEEISN</sequence>
<keyword evidence="5" id="KW-0539">Nucleus</keyword>
<dbReference type="GO" id="GO:0008270">
    <property type="term" value="F:zinc ion binding"/>
    <property type="evidence" value="ECO:0007669"/>
    <property type="project" value="UniProtKB-KW"/>
</dbReference>
<dbReference type="Pfam" id="PF05699">
    <property type="entry name" value="Dimer_Tnp_hAT"/>
    <property type="match status" value="1"/>
</dbReference>
<dbReference type="Gene3D" id="1.10.630.10">
    <property type="entry name" value="Cytochrome P450"/>
    <property type="match status" value="1"/>
</dbReference>
<dbReference type="GO" id="GO:0005506">
    <property type="term" value="F:iron ion binding"/>
    <property type="evidence" value="ECO:0007669"/>
    <property type="project" value="InterPro"/>
</dbReference>
<dbReference type="PANTHER" id="PTHR46481">
    <property type="entry name" value="ZINC FINGER BED DOMAIN-CONTAINING PROTEIN 4"/>
    <property type="match status" value="1"/>
</dbReference>
<keyword evidence="9" id="KW-1185">Reference proteome</keyword>
<evidence type="ECO:0000256" key="6">
    <source>
        <dbReference type="SAM" id="MobiDB-lite"/>
    </source>
</evidence>
<dbReference type="InterPro" id="IPR052035">
    <property type="entry name" value="ZnF_BED_domain_contain"/>
</dbReference>
<feature type="region of interest" description="Disordered" evidence="6">
    <location>
        <begin position="1"/>
        <end position="38"/>
    </location>
</feature>
<dbReference type="SUPFAM" id="SSF48264">
    <property type="entry name" value="Cytochrome P450"/>
    <property type="match status" value="1"/>
</dbReference>
<dbReference type="PANTHER" id="PTHR46481:SF10">
    <property type="entry name" value="ZINC FINGER BED DOMAIN-CONTAINING PROTEIN 39"/>
    <property type="match status" value="1"/>
</dbReference>
<protein>
    <recommendedName>
        <fullName evidence="7">HAT C-terminal dimerisation domain-containing protein</fullName>
    </recommendedName>
</protein>
<evidence type="ECO:0000256" key="5">
    <source>
        <dbReference type="ARBA" id="ARBA00023242"/>
    </source>
</evidence>
<keyword evidence="4" id="KW-0862">Zinc</keyword>
<evidence type="ECO:0000256" key="4">
    <source>
        <dbReference type="ARBA" id="ARBA00022833"/>
    </source>
</evidence>
<dbReference type="GO" id="GO:0016705">
    <property type="term" value="F:oxidoreductase activity, acting on paired donors, with incorporation or reduction of molecular oxygen"/>
    <property type="evidence" value="ECO:0007669"/>
    <property type="project" value="InterPro"/>
</dbReference>
<dbReference type="InterPro" id="IPR001128">
    <property type="entry name" value="Cyt_P450"/>
</dbReference>
<dbReference type="GO" id="GO:0004497">
    <property type="term" value="F:monooxygenase activity"/>
    <property type="evidence" value="ECO:0007669"/>
    <property type="project" value="InterPro"/>
</dbReference>
<evidence type="ECO:0000313" key="9">
    <source>
        <dbReference type="Proteomes" id="UP000091967"/>
    </source>
</evidence>
<dbReference type="AlphaFoldDB" id="A0A1B8A4U4"/>
<dbReference type="Pfam" id="PF00067">
    <property type="entry name" value="p450"/>
    <property type="match status" value="1"/>
</dbReference>
<evidence type="ECO:0000256" key="3">
    <source>
        <dbReference type="ARBA" id="ARBA00022771"/>
    </source>
</evidence>
<evidence type="ECO:0000313" key="8">
    <source>
        <dbReference type="EMBL" id="OBS15482.1"/>
    </source>
</evidence>
<dbReference type="GO" id="GO:0046983">
    <property type="term" value="F:protein dimerization activity"/>
    <property type="evidence" value="ECO:0007669"/>
    <property type="project" value="InterPro"/>
</dbReference>
<accession>A0A1B8A4U4</accession>
<dbReference type="InterPro" id="IPR012337">
    <property type="entry name" value="RNaseH-like_sf"/>
</dbReference>
<dbReference type="EMBL" id="LYXU01000154">
    <property type="protein sequence ID" value="OBS15482.1"/>
    <property type="molecule type" value="Genomic_DNA"/>
</dbReference>
<dbReference type="Proteomes" id="UP000091967">
    <property type="component" value="Unassembled WGS sequence"/>
</dbReference>
<feature type="domain" description="HAT C-terminal dimerisation" evidence="7">
    <location>
        <begin position="674"/>
        <end position="740"/>
    </location>
</feature>
<dbReference type="InterPro" id="IPR036396">
    <property type="entry name" value="Cyt_P450_sf"/>
</dbReference>
<dbReference type="GO" id="GO:0005634">
    <property type="term" value="C:nucleus"/>
    <property type="evidence" value="ECO:0007669"/>
    <property type="project" value="UniProtKB-SubCell"/>
</dbReference>
<comment type="caution">
    <text evidence="8">The sequence shown here is derived from an EMBL/GenBank/DDBJ whole genome shotgun (WGS) entry which is preliminary data.</text>
</comment>
<dbReference type="InterPro" id="IPR008906">
    <property type="entry name" value="HATC_C_dom"/>
</dbReference>
<comment type="subcellular location">
    <subcellularLocation>
        <location evidence="1">Nucleus</location>
    </subcellularLocation>
</comment>
<evidence type="ECO:0000256" key="1">
    <source>
        <dbReference type="ARBA" id="ARBA00004123"/>
    </source>
</evidence>
<keyword evidence="2" id="KW-0479">Metal-binding</keyword>
<gene>
    <name evidence="8" type="ORF">FPOA_13675</name>
</gene>
<evidence type="ECO:0000259" key="7">
    <source>
        <dbReference type="Pfam" id="PF05699"/>
    </source>
</evidence>
<dbReference type="SUPFAM" id="SSF53098">
    <property type="entry name" value="Ribonuclease H-like"/>
    <property type="match status" value="1"/>
</dbReference>
<feature type="compositionally biased region" description="Low complexity" evidence="6">
    <location>
        <begin position="1"/>
        <end position="16"/>
    </location>
</feature>
<keyword evidence="3" id="KW-0863">Zinc-finger</keyword>
<dbReference type="GO" id="GO:0020037">
    <property type="term" value="F:heme binding"/>
    <property type="evidence" value="ECO:0007669"/>
    <property type="project" value="InterPro"/>
</dbReference>
<organism evidence="8 9">
    <name type="scientific">Fusarium poae</name>
    <dbReference type="NCBI Taxonomy" id="36050"/>
    <lineage>
        <taxon>Eukaryota</taxon>
        <taxon>Fungi</taxon>
        <taxon>Dikarya</taxon>
        <taxon>Ascomycota</taxon>
        <taxon>Pezizomycotina</taxon>
        <taxon>Sordariomycetes</taxon>
        <taxon>Hypocreomycetidae</taxon>
        <taxon>Hypocreales</taxon>
        <taxon>Nectriaceae</taxon>
        <taxon>Fusarium</taxon>
    </lineage>
</organism>
<name>A0A1B8A4U4_FUSPO</name>
<evidence type="ECO:0000256" key="2">
    <source>
        <dbReference type="ARBA" id="ARBA00022723"/>
    </source>
</evidence>
<proteinExistence type="predicted"/>
<reference evidence="8 9" key="1">
    <citation type="submission" date="2016-06" db="EMBL/GenBank/DDBJ databases">
        <title>Living apart together: crosstalk between the core and supernumerary genomes in a fungal plant pathogen.</title>
        <authorList>
            <person name="Vanheule A."/>
            <person name="Audenaert K."/>
            <person name="Warris S."/>
            <person name="Van De Geest H."/>
            <person name="Schijlen E."/>
            <person name="Hofte M."/>
            <person name="De Saeger S."/>
            <person name="Haesaert G."/>
            <person name="Waalwijk C."/>
            <person name="Van Der Lee T."/>
        </authorList>
    </citation>
    <scope>NUCLEOTIDE SEQUENCE [LARGE SCALE GENOMIC DNA]</scope>
    <source>
        <strain evidence="8 9">2516</strain>
    </source>
</reference>